<accession>A0ABR2L8Q4</accession>
<dbReference type="EMBL" id="JAPFFF010000001">
    <property type="protein sequence ID" value="KAK8899433.1"/>
    <property type="molecule type" value="Genomic_DNA"/>
</dbReference>
<protein>
    <submittedName>
        <fullName evidence="1">Uncharacterized protein</fullName>
    </submittedName>
</protein>
<reference evidence="1 2" key="1">
    <citation type="submission" date="2024-04" db="EMBL/GenBank/DDBJ databases">
        <title>Tritrichomonas musculus Genome.</title>
        <authorList>
            <person name="Alves-Ferreira E."/>
            <person name="Grigg M."/>
            <person name="Lorenzi H."/>
            <person name="Galac M."/>
        </authorList>
    </citation>
    <scope>NUCLEOTIDE SEQUENCE [LARGE SCALE GENOMIC DNA]</scope>
    <source>
        <strain evidence="1 2">EAF2021</strain>
    </source>
</reference>
<name>A0ABR2L8Q4_9EUKA</name>
<evidence type="ECO:0000313" key="1">
    <source>
        <dbReference type="EMBL" id="KAK8899433.1"/>
    </source>
</evidence>
<sequence length="104" mass="12589">MYIRNNLITELLKLKSYRKRLWEMEEYIKKYLYGFRDISTKCHTGYLLALSPDNELTTTPLLLYPVDCELKDFINDNCRCDRFSSLYGEWYKLDEKICGRYTCK</sequence>
<comment type="caution">
    <text evidence="1">The sequence shown here is derived from an EMBL/GenBank/DDBJ whole genome shotgun (WGS) entry which is preliminary data.</text>
</comment>
<gene>
    <name evidence="1" type="ORF">M9Y10_001749</name>
</gene>
<keyword evidence="2" id="KW-1185">Reference proteome</keyword>
<organism evidence="1 2">
    <name type="scientific">Tritrichomonas musculus</name>
    <dbReference type="NCBI Taxonomy" id="1915356"/>
    <lineage>
        <taxon>Eukaryota</taxon>
        <taxon>Metamonada</taxon>
        <taxon>Parabasalia</taxon>
        <taxon>Tritrichomonadida</taxon>
        <taxon>Tritrichomonadidae</taxon>
        <taxon>Tritrichomonas</taxon>
    </lineage>
</organism>
<proteinExistence type="predicted"/>
<dbReference type="Proteomes" id="UP001470230">
    <property type="component" value="Unassembled WGS sequence"/>
</dbReference>
<evidence type="ECO:0000313" key="2">
    <source>
        <dbReference type="Proteomes" id="UP001470230"/>
    </source>
</evidence>